<dbReference type="InterPro" id="IPR034170">
    <property type="entry name" value="Retropepsin-like_cat_dom"/>
</dbReference>
<dbReference type="OrthoDB" id="9900537at2759"/>
<evidence type="ECO:0000256" key="9">
    <source>
        <dbReference type="SAM" id="MobiDB-lite"/>
    </source>
</evidence>
<reference evidence="12 13" key="1">
    <citation type="submission" date="2018-07" db="EMBL/GenBank/DDBJ databases">
        <title>A high quality draft genome assembly of the barn swallow (H. rustica rustica).</title>
        <authorList>
            <person name="Formenti G."/>
            <person name="Chiara M."/>
            <person name="Poveda L."/>
            <person name="Francoijs K.-J."/>
            <person name="Bonisoli-Alquati A."/>
            <person name="Canova L."/>
            <person name="Gianfranceschi L."/>
            <person name="Horner D.S."/>
            <person name="Saino N."/>
        </authorList>
    </citation>
    <scope>NUCLEOTIDE SEQUENCE [LARGE SCALE GENOMIC DNA]</scope>
    <source>
        <strain evidence="12">Chelidonia</strain>
        <tissue evidence="12">Blood</tissue>
    </source>
</reference>
<dbReference type="InterPro" id="IPR008916">
    <property type="entry name" value="Retrov_capsid_C"/>
</dbReference>
<evidence type="ECO:0000256" key="3">
    <source>
        <dbReference type="ARBA" id="ARBA00022695"/>
    </source>
</evidence>
<keyword evidence="3" id="KW-0548">Nucleotidyltransferase</keyword>
<keyword evidence="6" id="KW-0255">Endonuclease</keyword>
<dbReference type="GO" id="GO:0004519">
    <property type="term" value="F:endonuclease activity"/>
    <property type="evidence" value="ECO:0007669"/>
    <property type="project" value="UniProtKB-KW"/>
</dbReference>
<comment type="caution">
    <text evidence="12">The sequence shown here is derived from an EMBL/GenBank/DDBJ whole genome shotgun (WGS) entry which is preliminary data.</text>
</comment>
<evidence type="ECO:0000256" key="6">
    <source>
        <dbReference type="ARBA" id="ARBA00022759"/>
    </source>
</evidence>
<dbReference type="Pfam" id="PF00692">
    <property type="entry name" value="dUTPase"/>
    <property type="match status" value="1"/>
</dbReference>
<evidence type="ECO:0000259" key="11">
    <source>
        <dbReference type="PROSITE" id="PS50994"/>
    </source>
</evidence>
<dbReference type="SUPFAM" id="SSF50630">
    <property type="entry name" value="Acid proteases"/>
    <property type="match status" value="1"/>
</dbReference>
<organism evidence="12 13">
    <name type="scientific">Hirundo rustica rustica</name>
    <dbReference type="NCBI Taxonomy" id="333673"/>
    <lineage>
        <taxon>Eukaryota</taxon>
        <taxon>Metazoa</taxon>
        <taxon>Chordata</taxon>
        <taxon>Craniata</taxon>
        <taxon>Vertebrata</taxon>
        <taxon>Euteleostomi</taxon>
        <taxon>Archelosauria</taxon>
        <taxon>Archosauria</taxon>
        <taxon>Dinosauria</taxon>
        <taxon>Saurischia</taxon>
        <taxon>Theropoda</taxon>
        <taxon>Coelurosauria</taxon>
        <taxon>Aves</taxon>
        <taxon>Neognathae</taxon>
        <taxon>Neoaves</taxon>
        <taxon>Telluraves</taxon>
        <taxon>Australaves</taxon>
        <taxon>Passeriformes</taxon>
        <taxon>Sylvioidea</taxon>
        <taxon>Hirundinidae</taxon>
        <taxon>Hirundo</taxon>
    </lineage>
</organism>
<dbReference type="InterPro" id="IPR012337">
    <property type="entry name" value="RNaseH-like_sf"/>
</dbReference>
<dbReference type="SUPFAM" id="SSF53098">
    <property type="entry name" value="Ribonuclease H-like"/>
    <property type="match status" value="1"/>
</dbReference>
<dbReference type="InterPro" id="IPR001584">
    <property type="entry name" value="Integrase_cat-core"/>
</dbReference>
<evidence type="ECO:0000259" key="10">
    <source>
        <dbReference type="PROSITE" id="PS50175"/>
    </source>
</evidence>
<dbReference type="PROSITE" id="PS50175">
    <property type="entry name" value="ASP_PROT_RETROV"/>
    <property type="match status" value="1"/>
</dbReference>
<dbReference type="Pfam" id="PF00077">
    <property type="entry name" value="RVP"/>
    <property type="match status" value="1"/>
</dbReference>
<evidence type="ECO:0000256" key="8">
    <source>
        <dbReference type="ARBA" id="ARBA00022918"/>
    </source>
</evidence>
<keyword evidence="8" id="KW-0695">RNA-directed DNA polymerase</keyword>
<sequence length="751" mass="81707">MGRAPASDPNNLYSSKGRRNRLMDPLHSSQESPCSMGNPAGLPNADDFSQKVAFLIILLLVITKPILINGSVVVAATEPVVDVINGIDVNLTCSVANDQKTEVQNIQATWKKGANIVTVWDKDARRAKVQRRRVTRQVMEGTGQPEIETDLDRKGHENLVVGLIRDFGIMQNVSRITACLPLPKAAGEPIPWGIFPVGQLPNATINVTWNCKIETQEKGEWVTVCAILGSSRVSKEQCEQMPGYYAWDHPQIPRRCLVIPENTTYPCQVSRVWKNRYEKEETDQWPLCKQKLKGLSELVEEQLAKGHIIETNSPWNSPVFVIKKSGKDKWRLLHRLCKINEVIKDMESLQPATGNCRADALDIHVSVDTFSGAIYASAHTGEKTTDAQKHLVQAFSTVGIPKAIKTDNGPTYASKEFGNYTRADGQAGYEPLVQEQCQQTGMAALVQTLQLATPQQSFATIVQGVDESFLCFAGRLTAAVEKQFGKRNTEREGETRANTNVSASVPTNGDLLSRLAASTHGSAGVDVCTAESVVIDSEKIHKVPLDAFGPLGDGMSAFLMGRSSATIQGIIVHLGLIDADFSGQIHAMVSTPTPPLTIRKSTQIAQLVPFKSSVSRTEDRSGGDGGFGSTGPPQVRWTAVLTKDHPETLCTVSMAGATPLEIHLRGLLDTGADVSILSLAAWPPQWPLSLAKISISGLGGTKQCYVSQNPVAITNPEGQTAIIWPHVTEIAQNLWGRDVLAAWEVRFGMDF</sequence>
<evidence type="ECO:0000256" key="1">
    <source>
        <dbReference type="ARBA" id="ARBA00022670"/>
    </source>
</evidence>
<keyword evidence="4" id="KW-0540">Nuclease</keyword>
<dbReference type="Gene3D" id="1.10.1200.30">
    <property type="match status" value="1"/>
</dbReference>
<dbReference type="SUPFAM" id="SSF56672">
    <property type="entry name" value="DNA/RNA polymerases"/>
    <property type="match status" value="1"/>
</dbReference>
<dbReference type="Gene3D" id="2.40.70.10">
    <property type="entry name" value="Acid Proteases"/>
    <property type="match status" value="1"/>
</dbReference>
<keyword evidence="2" id="KW-0808">Transferase</keyword>
<name>A0A3M0LC33_HIRRU</name>
<dbReference type="GO" id="GO:0003964">
    <property type="term" value="F:RNA-directed DNA polymerase activity"/>
    <property type="evidence" value="ECO:0007669"/>
    <property type="project" value="UniProtKB-KW"/>
</dbReference>
<dbReference type="EMBL" id="QRBI01000093">
    <property type="protein sequence ID" value="RMC21504.1"/>
    <property type="molecule type" value="Genomic_DNA"/>
</dbReference>
<dbReference type="Gene3D" id="2.70.40.10">
    <property type="match status" value="1"/>
</dbReference>
<dbReference type="PROSITE" id="PS00141">
    <property type="entry name" value="ASP_PROTEASE"/>
    <property type="match status" value="1"/>
</dbReference>
<dbReference type="PANTHER" id="PTHR19422:SF123">
    <property type="entry name" value="RT1 CLASS I, LOCUS CE15"/>
    <property type="match status" value="1"/>
</dbReference>
<dbReference type="InterPro" id="IPR033704">
    <property type="entry name" value="dUTPase_trimeric"/>
</dbReference>
<dbReference type="Proteomes" id="UP000269221">
    <property type="component" value="Unassembled WGS sequence"/>
</dbReference>
<protein>
    <recommendedName>
        <fullName evidence="14">Peptidase A2 domain-containing protein</fullName>
    </recommendedName>
</protein>
<dbReference type="AlphaFoldDB" id="A0A3M0LC33"/>
<evidence type="ECO:0008006" key="14">
    <source>
        <dbReference type="Google" id="ProtNLM"/>
    </source>
</evidence>
<evidence type="ECO:0000313" key="13">
    <source>
        <dbReference type="Proteomes" id="UP000269221"/>
    </source>
</evidence>
<dbReference type="SUPFAM" id="SSF51283">
    <property type="entry name" value="dUTPase-like"/>
    <property type="match status" value="1"/>
</dbReference>
<dbReference type="GO" id="GO:0006508">
    <property type="term" value="P:proteolysis"/>
    <property type="evidence" value="ECO:0007669"/>
    <property type="project" value="UniProtKB-KW"/>
</dbReference>
<evidence type="ECO:0000256" key="2">
    <source>
        <dbReference type="ARBA" id="ARBA00022679"/>
    </source>
</evidence>
<gene>
    <name evidence="12" type="ORF">DUI87_02370</name>
</gene>
<dbReference type="CDD" id="cd05482">
    <property type="entry name" value="HIV_retropepsin_like"/>
    <property type="match status" value="1"/>
</dbReference>
<dbReference type="InterPro" id="IPR001995">
    <property type="entry name" value="Peptidase_A2_cat"/>
</dbReference>
<dbReference type="InterPro" id="IPR021109">
    <property type="entry name" value="Peptidase_aspartic_dom_sf"/>
</dbReference>
<dbReference type="PANTHER" id="PTHR19422">
    <property type="entry name" value="GAG RETROVIRAL POLYPROTEIN"/>
    <property type="match status" value="1"/>
</dbReference>
<dbReference type="InterPro" id="IPR018061">
    <property type="entry name" value="Retropepsins"/>
</dbReference>
<dbReference type="Gene3D" id="3.10.10.10">
    <property type="entry name" value="HIV Type 1 Reverse Transcriptase, subunit A, domain 1"/>
    <property type="match status" value="1"/>
</dbReference>
<dbReference type="InterPro" id="IPR051592">
    <property type="entry name" value="HERV-K_Pro_peptidase_A2"/>
</dbReference>
<evidence type="ECO:0000313" key="12">
    <source>
        <dbReference type="EMBL" id="RMC21504.1"/>
    </source>
</evidence>
<dbReference type="InterPro" id="IPR043502">
    <property type="entry name" value="DNA/RNA_pol_sf"/>
</dbReference>
<keyword evidence="13" id="KW-1185">Reference proteome</keyword>
<keyword evidence="5" id="KW-0064">Aspartyl protease</keyword>
<feature type="domain" description="Peptidase A2" evidence="10">
    <location>
        <begin position="664"/>
        <end position="739"/>
    </location>
</feature>
<dbReference type="InterPro" id="IPR029054">
    <property type="entry name" value="dUTPase-like"/>
</dbReference>
<evidence type="ECO:0000256" key="5">
    <source>
        <dbReference type="ARBA" id="ARBA00022750"/>
    </source>
</evidence>
<dbReference type="InterPro" id="IPR036397">
    <property type="entry name" value="RNaseH_sf"/>
</dbReference>
<dbReference type="CDD" id="cd07557">
    <property type="entry name" value="trimeric_dUTPase"/>
    <property type="match status" value="1"/>
</dbReference>
<proteinExistence type="predicted"/>
<keyword evidence="7" id="KW-0378">Hydrolase</keyword>
<evidence type="ECO:0000256" key="4">
    <source>
        <dbReference type="ARBA" id="ARBA00022722"/>
    </source>
</evidence>
<dbReference type="GO" id="GO:0003676">
    <property type="term" value="F:nucleic acid binding"/>
    <property type="evidence" value="ECO:0007669"/>
    <property type="project" value="InterPro"/>
</dbReference>
<dbReference type="Gene3D" id="3.30.420.10">
    <property type="entry name" value="Ribonuclease H-like superfamily/Ribonuclease H"/>
    <property type="match status" value="1"/>
</dbReference>
<feature type="domain" description="Integrase catalytic" evidence="11">
    <location>
        <begin position="334"/>
        <end position="425"/>
    </location>
</feature>
<evidence type="ECO:0000256" key="7">
    <source>
        <dbReference type="ARBA" id="ARBA00022801"/>
    </source>
</evidence>
<dbReference type="GO" id="GO:0004190">
    <property type="term" value="F:aspartic-type endopeptidase activity"/>
    <property type="evidence" value="ECO:0007669"/>
    <property type="project" value="UniProtKB-KW"/>
</dbReference>
<dbReference type="PROSITE" id="PS50994">
    <property type="entry name" value="INTEGRASE"/>
    <property type="match status" value="1"/>
</dbReference>
<feature type="region of interest" description="Disordered" evidence="9">
    <location>
        <begin position="1"/>
        <end position="40"/>
    </location>
</feature>
<accession>A0A3M0LC33</accession>
<dbReference type="InterPro" id="IPR036157">
    <property type="entry name" value="dUTPase-like_sf"/>
</dbReference>
<dbReference type="InterPro" id="IPR001969">
    <property type="entry name" value="Aspartic_peptidase_AS"/>
</dbReference>
<keyword evidence="1" id="KW-0645">Protease</keyword>
<dbReference type="Pfam" id="PF00665">
    <property type="entry name" value="rve"/>
    <property type="match status" value="1"/>
</dbReference>
<dbReference type="GO" id="GO:0015074">
    <property type="term" value="P:DNA integration"/>
    <property type="evidence" value="ECO:0007669"/>
    <property type="project" value="InterPro"/>
</dbReference>